<keyword evidence="4" id="KW-1185">Reference proteome</keyword>
<dbReference type="Proteomes" id="UP001597277">
    <property type="component" value="Unassembled WGS sequence"/>
</dbReference>
<feature type="transmembrane region" description="Helical" evidence="1">
    <location>
        <begin position="214"/>
        <end position="241"/>
    </location>
</feature>
<proteinExistence type="predicted"/>
<sequence length="421" mass="44891">MSTTTITRGPARETERAPAPDLARGFMLLLIAVANTPFYLWGREHAASGTAHPVDGSTFDRIAQALIITTVDLRVYPMFAFLFGYGMVQLYRRQVAAGTPERAGRRLLQRRNRWLLVFGLLHAALLWMGDVLGAYGLAGLLLVALFFRRSDRTLLVWAGVLTGVLMAMAALSVVGGYAMAQLPPDSEVTAMMDFGSDDAGVAEPNYLASILPRLAFWVLLVVGQGLLMLAVPIMILLAFVAGRRQILEHPGEYLRLLRGLAAGGIAVGWLGGLPHALAHIGVWDVPDQAMWAFMAVQLATGMFGGLGYVALFGLIGHRIAARRTAGDAGSAARPAGAVAAVGKRSLSCYLAQSVLCAPVLSAWGLGLGADLGSATMALYAIGVWLVIAVLAAWFERSRRRGPAEVLLRRLVYRGAAGAARS</sequence>
<feature type="transmembrane region" description="Helical" evidence="1">
    <location>
        <begin position="291"/>
        <end position="315"/>
    </location>
</feature>
<dbReference type="InterPro" id="IPR007349">
    <property type="entry name" value="DUF418"/>
</dbReference>
<evidence type="ECO:0000259" key="2">
    <source>
        <dbReference type="Pfam" id="PF04235"/>
    </source>
</evidence>
<feature type="transmembrane region" description="Helical" evidence="1">
    <location>
        <begin position="371"/>
        <end position="394"/>
    </location>
</feature>
<evidence type="ECO:0000256" key="1">
    <source>
        <dbReference type="SAM" id="Phobius"/>
    </source>
</evidence>
<dbReference type="PANTHER" id="PTHR30590">
    <property type="entry name" value="INNER MEMBRANE PROTEIN"/>
    <property type="match status" value="1"/>
</dbReference>
<organism evidence="3 4">
    <name type="scientific">Georgenia deserti</name>
    <dbReference type="NCBI Taxonomy" id="2093781"/>
    <lineage>
        <taxon>Bacteria</taxon>
        <taxon>Bacillati</taxon>
        <taxon>Actinomycetota</taxon>
        <taxon>Actinomycetes</taxon>
        <taxon>Micrococcales</taxon>
        <taxon>Bogoriellaceae</taxon>
        <taxon>Georgenia</taxon>
    </lineage>
</organism>
<dbReference type="Pfam" id="PF04235">
    <property type="entry name" value="DUF418"/>
    <property type="match status" value="1"/>
</dbReference>
<dbReference type="RefSeq" id="WP_388001782.1">
    <property type="nucleotide sequence ID" value="NZ_JBHUEE010000001.1"/>
</dbReference>
<keyword evidence="1" id="KW-0472">Membrane</keyword>
<accession>A0ABW4L2V9</accession>
<dbReference type="PANTHER" id="PTHR30590:SF2">
    <property type="entry name" value="INNER MEMBRANE PROTEIN"/>
    <property type="match status" value="1"/>
</dbReference>
<feature type="transmembrane region" description="Helical" evidence="1">
    <location>
        <begin position="253"/>
        <end position="271"/>
    </location>
</feature>
<feature type="transmembrane region" description="Helical" evidence="1">
    <location>
        <begin position="346"/>
        <end position="365"/>
    </location>
</feature>
<name>A0ABW4L2V9_9MICO</name>
<keyword evidence="1" id="KW-0812">Transmembrane</keyword>
<evidence type="ECO:0000313" key="4">
    <source>
        <dbReference type="Proteomes" id="UP001597277"/>
    </source>
</evidence>
<dbReference type="EMBL" id="JBHUEE010000001">
    <property type="protein sequence ID" value="MFD1716336.1"/>
    <property type="molecule type" value="Genomic_DNA"/>
</dbReference>
<feature type="transmembrane region" description="Helical" evidence="1">
    <location>
        <begin position="114"/>
        <end position="147"/>
    </location>
</feature>
<feature type="transmembrane region" description="Helical" evidence="1">
    <location>
        <begin position="154"/>
        <end position="179"/>
    </location>
</feature>
<comment type="caution">
    <text evidence="3">The sequence shown here is derived from an EMBL/GenBank/DDBJ whole genome shotgun (WGS) entry which is preliminary data.</text>
</comment>
<protein>
    <submittedName>
        <fullName evidence="3">DUF418 domain-containing protein</fullName>
    </submittedName>
</protein>
<dbReference type="InterPro" id="IPR052529">
    <property type="entry name" value="Bact_Transport_Assoc"/>
</dbReference>
<feature type="transmembrane region" description="Helical" evidence="1">
    <location>
        <begin position="22"/>
        <end position="41"/>
    </location>
</feature>
<feature type="domain" description="DUF418" evidence="2">
    <location>
        <begin position="241"/>
        <end position="413"/>
    </location>
</feature>
<keyword evidence="1" id="KW-1133">Transmembrane helix</keyword>
<evidence type="ECO:0000313" key="3">
    <source>
        <dbReference type="EMBL" id="MFD1716336.1"/>
    </source>
</evidence>
<gene>
    <name evidence="3" type="ORF">ACFSE6_00690</name>
</gene>
<reference evidence="4" key="1">
    <citation type="journal article" date="2019" name="Int. J. Syst. Evol. Microbiol.">
        <title>The Global Catalogue of Microorganisms (GCM) 10K type strain sequencing project: providing services to taxonomists for standard genome sequencing and annotation.</title>
        <authorList>
            <consortium name="The Broad Institute Genomics Platform"/>
            <consortium name="The Broad Institute Genome Sequencing Center for Infectious Disease"/>
            <person name="Wu L."/>
            <person name="Ma J."/>
        </authorList>
    </citation>
    <scope>NUCLEOTIDE SEQUENCE [LARGE SCALE GENOMIC DNA]</scope>
    <source>
        <strain evidence="4">JCM 17130</strain>
    </source>
</reference>